<evidence type="ECO:0000313" key="1">
    <source>
        <dbReference type="EMBL" id="SEJ42837.1"/>
    </source>
</evidence>
<gene>
    <name evidence="1" type="ORF">SAMN05443287_104329</name>
</gene>
<organism evidence="1 2">
    <name type="scientific">Micromonospora phaseoli</name>
    <dbReference type="NCBI Taxonomy" id="1144548"/>
    <lineage>
        <taxon>Bacteria</taxon>
        <taxon>Bacillati</taxon>
        <taxon>Actinomycetota</taxon>
        <taxon>Actinomycetes</taxon>
        <taxon>Micromonosporales</taxon>
        <taxon>Micromonosporaceae</taxon>
        <taxon>Micromonospora</taxon>
    </lineage>
</organism>
<dbReference type="AlphaFoldDB" id="A0A1H6YV12"/>
<protein>
    <submittedName>
        <fullName evidence="1">Uncharacterized protein</fullName>
    </submittedName>
</protein>
<dbReference type="STRING" id="1144548.SAMN05443287_104329"/>
<evidence type="ECO:0000313" key="2">
    <source>
        <dbReference type="Proteomes" id="UP000198707"/>
    </source>
</evidence>
<sequence>MPFGVRKLAKEADRIRVEFLDTVNRGDAAGALRIGTERLLPVSEDLVARSNDYLNPLGVTLRNLSAICQQLGRPIGQFHFAQRSFHVASRVSAHGLALHPGLADTGGIAATIAGDLAGKGSPRQGALKASDQQLLLPTAALVPTSIELMGRIDSFPWACRMRLAATKLRMLSHRDLKMVDCESRAMVWLARLALEQGDRRFATAEVKEALLLWIDQLGSTSRYWSTELQETWTVAAEVLDSLGHRQAATSIRRAIHQATAGRQGTTSLSALAGVLDLRQHYLATLSAF</sequence>
<dbReference type="RefSeq" id="WP_139217938.1">
    <property type="nucleotide sequence ID" value="NZ_BOPI01000005.1"/>
</dbReference>
<dbReference type="Proteomes" id="UP000198707">
    <property type="component" value="Unassembled WGS sequence"/>
</dbReference>
<proteinExistence type="predicted"/>
<reference evidence="2" key="1">
    <citation type="submission" date="2016-10" db="EMBL/GenBank/DDBJ databases">
        <authorList>
            <person name="Varghese N."/>
            <person name="Submissions S."/>
        </authorList>
    </citation>
    <scope>NUCLEOTIDE SEQUENCE [LARGE SCALE GENOMIC DNA]</scope>
    <source>
        <strain evidence="2">CGMCC 4.7038</strain>
    </source>
</reference>
<dbReference type="EMBL" id="FNYV01000004">
    <property type="protein sequence ID" value="SEJ42837.1"/>
    <property type="molecule type" value="Genomic_DNA"/>
</dbReference>
<accession>A0A1H6YV12</accession>
<name>A0A1H6YV12_9ACTN</name>
<keyword evidence="2" id="KW-1185">Reference proteome</keyword>